<feature type="transmembrane region" description="Helical" evidence="9">
    <location>
        <begin position="88"/>
        <end position="107"/>
    </location>
</feature>
<comment type="caution">
    <text evidence="11">The sequence shown here is derived from an EMBL/GenBank/DDBJ whole genome shotgun (WGS) entry which is preliminary data.</text>
</comment>
<reference evidence="12" key="1">
    <citation type="journal article" date="2019" name="Int. J. Syst. Evol. Microbiol.">
        <title>The Global Catalogue of Microorganisms (GCM) 10K type strain sequencing project: providing services to taxonomists for standard genome sequencing and annotation.</title>
        <authorList>
            <consortium name="The Broad Institute Genomics Platform"/>
            <consortium name="The Broad Institute Genome Sequencing Center for Infectious Disease"/>
            <person name="Wu L."/>
            <person name="Ma J."/>
        </authorList>
    </citation>
    <scope>NUCLEOTIDE SEQUENCE [LARGE SCALE GENOMIC DNA]</scope>
    <source>
        <strain evidence="12">KCTC 52640</strain>
    </source>
</reference>
<comment type="subcellular location">
    <subcellularLocation>
        <location evidence="1 9">Cell inner membrane</location>
        <topology evidence="1 9">Multi-pass membrane protein</topology>
    </subcellularLocation>
</comment>
<dbReference type="InterPro" id="IPR007387">
    <property type="entry name" value="TRAP_DctQ"/>
</dbReference>
<feature type="transmembrane region" description="Helical" evidence="9">
    <location>
        <begin position="48"/>
        <end position="64"/>
    </location>
</feature>
<evidence type="ECO:0000256" key="4">
    <source>
        <dbReference type="ARBA" id="ARBA00022519"/>
    </source>
</evidence>
<evidence type="ECO:0000256" key="7">
    <source>
        <dbReference type="ARBA" id="ARBA00023136"/>
    </source>
</evidence>
<evidence type="ECO:0000256" key="9">
    <source>
        <dbReference type="RuleBase" id="RU369079"/>
    </source>
</evidence>
<dbReference type="PANTHER" id="PTHR35011:SF4">
    <property type="entry name" value="SLL1102 PROTEIN"/>
    <property type="match status" value="1"/>
</dbReference>
<dbReference type="PANTHER" id="PTHR35011">
    <property type="entry name" value="2,3-DIKETO-L-GULONATE TRAP TRANSPORTER SMALL PERMEASE PROTEIN YIAM"/>
    <property type="match status" value="1"/>
</dbReference>
<dbReference type="InterPro" id="IPR055348">
    <property type="entry name" value="DctQ"/>
</dbReference>
<feature type="domain" description="Tripartite ATP-independent periplasmic transporters DctQ component" evidence="10">
    <location>
        <begin position="22"/>
        <end position="153"/>
    </location>
</feature>
<proteinExistence type="inferred from homology"/>
<evidence type="ECO:0000256" key="5">
    <source>
        <dbReference type="ARBA" id="ARBA00022692"/>
    </source>
</evidence>
<comment type="subunit">
    <text evidence="9">The complex comprises the extracytoplasmic solute receptor protein and the two transmembrane proteins.</text>
</comment>
<feature type="transmembrane region" description="Helical" evidence="9">
    <location>
        <begin position="128"/>
        <end position="148"/>
    </location>
</feature>
<name>A0ABV7EPV2_9GAMM</name>
<evidence type="ECO:0000256" key="6">
    <source>
        <dbReference type="ARBA" id="ARBA00022989"/>
    </source>
</evidence>
<gene>
    <name evidence="11" type="ORF">ACFOSU_12420</name>
</gene>
<dbReference type="Proteomes" id="UP001595462">
    <property type="component" value="Unassembled WGS sequence"/>
</dbReference>
<keyword evidence="4 9" id="KW-0997">Cell inner membrane</keyword>
<keyword evidence="2 9" id="KW-0813">Transport</keyword>
<evidence type="ECO:0000256" key="8">
    <source>
        <dbReference type="ARBA" id="ARBA00038436"/>
    </source>
</evidence>
<comment type="similarity">
    <text evidence="8 9">Belongs to the TRAP transporter small permease family.</text>
</comment>
<evidence type="ECO:0000256" key="3">
    <source>
        <dbReference type="ARBA" id="ARBA00022475"/>
    </source>
</evidence>
<evidence type="ECO:0000313" key="11">
    <source>
        <dbReference type="EMBL" id="MFC3104689.1"/>
    </source>
</evidence>
<keyword evidence="5 9" id="KW-0812">Transmembrane</keyword>
<keyword evidence="3" id="KW-1003">Cell membrane</keyword>
<keyword evidence="7 9" id="KW-0472">Membrane</keyword>
<evidence type="ECO:0000256" key="1">
    <source>
        <dbReference type="ARBA" id="ARBA00004429"/>
    </source>
</evidence>
<dbReference type="EMBL" id="JBHRSS010000005">
    <property type="protein sequence ID" value="MFC3104689.1"/>
    <property type="molecule type" value="Genomic_DNA"/>
</dbReference>
<evidence type="ECO:0000313" key="12">
    <source>
        <dbReference type="Proteomes" id="UP001595462"/>
    </source>
</evidence>
<accession>A0ABV7EPV2</accession>
<comment type="function">
    <text evidence="9">Part of the tripartite ATP-independent periplasmic (TRAP) transport system.</text>
</comment>
<evidence type="ECO:0000256" key="2">
    <source>
        <dbReference type="ARBA" id="ARBA00022448"/>
    </source>
</evidence>
<dbReference type="Pfam" id="PF04290">
    <property type="entry name" value="DctQ"/>
    <property type="match status" value="1"/>
</dbReference>
<feature type="transmembrane region" description="Helical" evidence="9">
    <location>
        <begin position="14"/>
        <end position="36"/>
    </location>
</feature>
<organism evidence="11 12">
    <name type="scientific">Salinisphaera aquimarina</name>
    <dbReference type="NCBI Taxonomy" id="2094031"/>
    <lineage>
        <taxon>Bacteria</taxon>
        <taxon>Pseudomonadati</taxon>
        <taxon>Pseudomonadota</taxon>
        <taxon>Gammaproteobacteria</taxon>
        <taxon>Salinisphaerales</taxon>
        <taxon>Salinisphaeraceae</taxon>
        <taxon>Salinisphaera</taxon>
    </lineage>
</organism>
<evidence type="ECO:0000259" key="10">
    <source>
        <dbReference type="Pfam" id="PF04290"/>
    </source>
</evidence>
<keyword evidence="12" id="KW-1185">Reference proteome</keyword>
<keyword evidence="6 9" id="KW-1133">Transmembrane helix</keyword>
<sequence>MAVLDLPGIWVGKAAAWLILPMTGALVFEVISRYAFGRPTSWAYDMTFMFYGSIFMLAAAYTLGRDQHVRADFLYNILPVRWQGASDAFFYFFFFFPAIGIFTWLTYQYAWRSWSIGESLVSSPWQPIIYPFKMVMPVTGALLLIQGLSETIKCLYCVVTNKRFTAESE</sequence>
<dbReference type="RefSeq" id="WP_380690078.1">
    <property type="nucleotide sequence ID" value="NZ_JBHRSS010000005.1"/>
</dbReference>
<protein>
    <recommendedName>
        <fullName evidence="9">TRAP transporter small permease protein</fullName>
    </recommendedName>
</protein>